<keyword evidence="2" id="KW-1185">Reference proteome</keyword>
<dbReference type="STRING" id="1682113.A7U43_20785"/>
<sequence>MGIFMSAYGQLFMSADSQDLQCVRARPLHPNRHLVLTVAECVGIGSHRTGEVCDRRLDRPRFHLMAFKL</sequence>
<gene>
    <name evidence="1" type="ORF">A7U43_20785</name>
</gene>
<name>A0A172UQM1_9MYCO</name>
<dbReference type="EMBL" id="CP015596">
    <property type="protein sequence ID" value="ANE81405.1"/>
    <property type="molecule type" value="Genomic_DNA"/>
</dbReference>
<dbReference type="AlphaFoldDB" id="A0A172UQM1"/>
<evidence type="ECO:0000313" key="1">
    <source>
        <dbReference type="EMBL" id="ANE81405.1"/>
    </source>
</evidence>
<evidence type="ECO:0000313" key="2">
    <source>
        <dbReference type="Proteomes" id="UP000077143"/>
    </source>
</evidence>
<proteinExistence type="predicted"/>
<dbReference type="KEGG" id="madi:A7U43_20785"/>
<protein>
    <submittedName>
        <fullName evidence="1">Uncharacterized protein</fullName>
    </submittedName>
</protein>
<dbReference type="Proteomes" id="UP000077143">
    <property type="component" value="Chromosome"/>
</dbReference>
<organism evidence="1 2">
    <name type="scientific">Mycobacterium adipatum</name>
    <dbReference type="NCBI Taxonomy" id="1682113"/>
    <lineage>
        <taxon>Bacteria</taxon>
        <taxon>Bacillati</taxon>
        <taxon>Actinomycetota</taxon>
        <taxon>Actinomycetes</taxon>
        <taxon>Mycobacteriales</taxon>
        <taxon>Mycobacteriaceae</taxon>
        <taxon>Mycobacterium</taxon>
    </lineage>
</organism>
<reference evidence="1 2" key="1">
    <citation type="submission" date="2016-05" db="EMBL/GenBank/DDBJ databases">
        <title>Complete genome sequence of a phthalic acid esters degrading Mycobacterium sp. YC-RL4.</title>
        <authorList>
            <person name="Ren L."/>
            <person name="Fan S."/>
            <person name="Ruth N."/>
            <person name="Jia Y."/>
            <person name="Wang J."/>
            <person name="Qiao C."/>
        </authorList>
    </citation>
    <scope>NUCLEOTIDE SEQUENCE [LARGE SCALE GENOMIC DNA]</scope>
    <source>
        <strain evidence="1 2">YC-RL4</strain>
    </source>
</reference>
<accession>A0A172UQM1</accession>